<proteinExistence type="predicted"/>
<dbReference type="Proteomes" id="UP000315439">
    <property type="component" value="Unassembled WGS sequence"/>
</dbReference>
<sequence length="81" mass="8585">MKKTLISMVFTVTAAFAASSFSFQAQAAGSPVTHCYYSLLGGAPWAPKQKLIVHNGHVQCAATAHDAIGGYALSSQIHTYR</sequence>
<dbReference type="EMBL" id="VIKS01000003">
    <property type="protein sequence ID" value="TQV88930.1"/>
    <property type="molecule type" value="Genomic_DNA"/>
</dbReference>
<keyword evidence="1" id="KW-0732">Signal</keyword>
<evidence type="ECO:0000313" key="2">
    <source>
        <dbReference type="EMBL" id="TQV88930.1"/>
    </source>
</evidence>
<evidence type="ECO:0000313" key="3">
    <source>
        <dbReference type="Proteomes" id="UP000315439"/>
    </source>
</evidence>
<evidence type="ECO:0008006" key="4">
    <source>
        <dbReference type="Google" id="ProtNLM"/>
    </source>
</evidence>
<dbReference type="RefSeq" id="WP_142892415.1">
    <property type="nucleotide sequence ID" value="NZ_ML660161.1"/>
</dbReference>
<accession>A0A545UHI9</accession>
<evidence type="ECO:0000256" key="1">
    <source>
        <dbReference type="SAM" id="SignalP"/>
    </source>
</evidence>
<comment type="caution">
    <text evidence="2">The sequence shown here is derived from an EMBL/GenBank/DDBJ whole genome shotgun (WGS) entry which is preliminary data.</text>
</comment>
<name>A0A545UHI9_9GAMM</name>
<feature type="signal peptide" evidence="1">
    <location>
        <begin position="1"/>
        <end position="27"/>
    </location>
</feature>
<keyword evidence="3" id="KW-1185">Reference proteome</keyword>
<gene>
    <name evidence="2" type="ORF">FLL46_05185</name>
</gene>
<dbReference type="AlphaFoldDB" id="A0A545UHI9"/>
<protein>
    <recommendedName>
        <fullName evidence="4">DUF1496 domain-containing protein</fullName>
    </recommendedName>
</protein>
<organism evidence="2 3">
    <name type="scientific">Aliikangiella coralliicola</name>
    <dbReference type="NCBI Taxonomy" id="2592383"/>
    <lineage>
        <taxon>Bacteria</taxon>
        <taxon>Pseudomonadati</taxon>
        <taxon>Pseudomonadota</taxon>
        <taxon>Gammaproteobacteria</taxon>
        <taxon>Oceanospirillales</taxon>
        <taxon>Pleioneaceae</taxon>
        <taxon>Aliikangiella</taxon>
    </lineage>
</organism>
<reference evidence="2 3" key="1">
    <citation type="submission" date="2019-07" db="EMBL/GenBank/DDBJ databases">
        <title>Draft genome for Aliikangiella sp. M105.</title>
        <authorList>
            <person name="Wang G."/>
        </authorList>
    </citation>
    <scope>NUCLEOTIDE SEQUENCE [LARGE SCALE GENOMIC DNA]</scope>
    <source>
        <strain evidence="2 3">M105</strain>
    </source>
</reference>
<feature type="chain" id="PRO_5021979911" description="DUF1496 domain-containing protein" evidence="1">
    <location>
        <begin position="28"/>
        <end position="81"/>
    </location>
</feature>